<comment type="caution">
    <text evidence="2">The sequence shown here is derived from an EMBL/GenBank/DDBJ whole genome shotgun (WGS) entry which is preliminary data.</text>
</comment>
<feature type="compositionally biased region" description="Polar residues" evidence="1">
    <location>
        <begin position="15"/>
        <end position="26"/>
    </location>
</feature>
<evidence type="ECO:0000256" key="1">
    <source>
        <dbReference type="SAM" id="MobiDB-lite"/>
    </source>
</evidence>
<feature type="region of interest" description="Disordered" evidence="1">
    <location>
        <begin position="339"/>
        <end position="360"/>
    </location>
</feature>
<protein>
    <submittedName>
        <fullName evidence="2">Uncharacterized protein</fullName>
    </submittedName>
</protein>
<dbReference type="EMBL" id="CAMPGE010029106">
    <property type="protein sequence ID" value="CAI2386583.1"/>
    <property type="molecule type" value="Genomic_DNA"/>
</dbReference>
<reference evidence="2" key="1">
    <citation type="submission" date="2023-07" db="EMBL/GenBank/DDBJ databases">
        <authorList>
            <consortium name="AG Swart"/>
            <person name="Singh M."/>
            <person name="Singh A."/>
            <person name="Seah K."/>
            <person name="Emmerich C."/>
        </authorList>
    </citation>
    <scope>NUCLEOTIDE SEQUENCE</scope>
    <source>
        <strain evidence="2">DP1</strain>
    </source>
</reference>
<proteinExistence type="predicted"/>
<feature type="compositionally biased region" description="Basic residues" evidence="1">
    <location>
        <begin position="348"/>
        <end position="360"/>
    </location>
</feature>
<name>A0AAD1Y8P6_EUPCR</name>
<keyword evidence="3" id="KW-1185">Reference proteome</keyword>
<evidence type="ECO:0000313" key="2">
    <source>
        <dbReference type="EMBL" id="CAI2386583.1"/>
    </source>
</evidence>
<sequence length="399" mass="47375">MKPYRRRKIEEDSSSRYSSITLSPSPRNKRDGFLEYFHKLLNNDNKVAKKPSMTIINEIFNFDKDKKKLFSLSKHFFYNKDHTQDKEEKHKKFLEFHLKLETALEEQKERFNRLHKDRIINKAKRIANSKLKLKKKCDIPLTDEVMINLGQAEKSHPELPKPRERKNRSVNYSHNHKFPQLKLDESVLVLPEESMSKLAYIQEESRPKRSRRYPRSVNITMKKHAYPQREISQEDMDRVLDSLRIKSTQEEIPTEDIAVNKNKILKWDSMQELLRKEHDQRVLQALITQGKIQAEEEVYLKGVKVDKAICEITEENQKFFKFYLNKFSIDSNKLNPFITPPSGLSRKNGPKRKKPKRVKKKSISRYPILPKMNLKSNDLGWWARLGFKLGARRFGILKN</sequence>
<feature type="region of interest" description="Disordered" evidence="1">
    <location>
        <begin position="1"/>
        <end position="26"/>
    </location>
</feature>
<gene>
    <name evidence="2" type="ORF">ECRASSUSDP1_LOCUS28205</name>
</gene>
<organism evidence="2 3">
    <name type="scientific">Euplotes crassus</name>
    <dbReference type="NCBI Taxonomy" id="5936"/>
    <lineage>
        <taxon>Eukaryota</taxon>
        <taxon>Sar</taxon>
        <taxon>Alveolata</taxon>
        <taxon>Ciliophora</taxon>
        <taxon>Intramacronucleata</taxon>
        <taxon>Spirotrichea</taxon>
        <taxon>Hypotrichia</taxon>
        <taxon>Euplotida</taxon>
        <taxon>Euplotidae</taxon>
        <taxon>Moneuplotes</taxon>
    </lineage>
</organism>
<accession>A0AAD1Y8P6</accession>
<dbReference type="Proteomes" id="UP001295684">
    <property type="component" value="Unassembled WGS sequence"/>
</dbReference>
<evidence type="ECO:0000313" key="3">
    <source>
        <dbReference type="Proteomes" id="UP001295684"/>
    </source>
</evidence>
<dbReference type="AlphaFoldDB" id="A0AAD1Y8P6"/>